<dbReference type="InterPro" id="IPR001563">
    <property type="entry name" value="Peptidase_S10"/>
</dbReference>
<dbReference type="Proteomes" id="UP000821853">
    <property type="component" value="Chromosome 2"/>
</dbReference>
<dbReference type="PRINTS" id="PR00724">
    <property type="entry name" value="CRBOXYPTASEC"/>
</dbReference>
<dbReference type="InterPro" id="IPR018202">
    <property type="entry name" value="Ser_caboxypep_ser_AS"/>
</dbReference>
<dbReference type="VEuPathDB" id="VectorBase:HLOH_054700"/>
<sequence length="613" mass="69031">MVVPAFLGALLLLKVVAASFDPSEWEVTVVPGLEASLNFKHYSGYLDAGEGSKLHYWFMESQRSPLEDPLLLWMTGGPGCSSLVAAANELGPFRVGPKSINVTLNPYSWNTVANVIFLESPVGVGYSYDATESYATDDFQTTRQNYLAVMDFFEKFPMYRNHDFYVTGESYGGVFVPLLTQLLLNDQRVGNLKGFTVGNGALDFQLLGNSIIFFGYYHGLIGERLWDELVAHCCGGTPSKEECDFAWYTKDPACVSAVDTADQLILESGLNVYNLYEPCSYEEEGRPSLGMRHPETTSLYASKRLMLKMLNRPNAELKITNPNCRDEDFLRLYFNRRDVISALHVEQTPQPWVPCKEDLNYTQQHMTMREVVQDLMNSGRLKAMIYNGDLDMACPFLGDRWFVYSLGYQATPKRAMLIPALFGALMLSATSAFDPAQWEVTTVPGLDQQVNFKHYSGYLDVGEGRKLHYWFMESQRSPSEDPFLLWLTGGPGCSSLLAAVAELGPFRVGYHGVNVTLNEFSWNKVANVLFLESPVGVGFSYDPSGVYETDDKQTTEENYKAVMDFFQRFPMYLENDFYITGESYAGVYIPLLAQRLLRDLRGVNLKVTVAHRI</sequence>
<evidence type="ECO:0000313" key="4">
    <source>
        <dbReference type="Proteomes" id="UP000821853"/>
    </source>
</evidence>
<dbReference type="FunFam" id="3.40.50.1820:FF:000055">
    <property type="entry name" value="Carboxypeptidase"/>
    <property type="match status" value="1"/>
</dbReference>
<dbReference type="Pfam" id="PF00450">
    <property type="entry name" value="Peptidase_S10"/>
    <property type="match status" value="2"/>
</dbReference>
<evidence type="ECO:0000313" key="3">
    <source>
        <dbReference type="EMBL" id="KAH9366430.1"/>
    </source>
</evidence>
<dbReference type="GO" id="GO:0004185">
    <property type="term" value="F:serine-type carboxypeptidase activity"/>
    <property type="evidence" value="ECO:0007669"/>
    <property type="project" value="UniProtKB-UniRule"/>
</dbReference>
<dbReference type="Gene3D" id="3.40.50.1820">
    <property type="entry name" value="alpha/beta hydrolase"/>
    <property type="match status" value="2"/>
</dbReference>
<organism evidence="3 4">
    <name type="scientific">Haemaphysalis longicornis</name>
    <name type="common">Bush tick</name>
    <dbReference type="NCBI Taxonomy" id="44386"/>
    <lineage>
        <taxon>Eukaryota</taxon>
        <taxon>Metazoa</taxon>
        <taxon>Ecdysozoa</taxon>
        <taxon>Arthropoda</taxon>
        <taxon>Chelicerata</taxon>
        <taxon>Arachnida</taxon>
        <taxon>Acari</taxon>
        <taxon>Parasitiformes</taxon>
        <taxon>Ixodida</taxon>
        <taxon>Ixodoidea</taxon>
        <taxon>Ixodidae</taxon>
        <taxon>Haemaphysalinae</taxon>
        <taxon>Haemaphysalis</taxon>
    </lineage>
</organism>
<feature type="signal peptide" evidence="2">
    <location>
        <begin position="1"/>
        <end position="18"/>
    </location>
</feature>
<evidence type="ECO:0000256" key="1">
    <source>
        <dbReference type="ARBA" id="ARBA00009431"/>
    </source>
</evidence>
<keyword evidence="2" id="KW-0732">Signal</keyword>
<dbReference type="PROSITE" id="PS00131">
    <property type="entry name" value="CARBOXYPEPT_SER_SER"/>
    <property type="match status" value="2"/>
</dbReference>
<dbReference type="PANTHER" id="PTHR11802">
    <property type="entry name" value="SERINE PROTEASE FAMILY S10 SERINE CARBOXYPEPTIDASE"/>
    <property type="match status" value="1"/>
</dbReference>
<accession>A0A9J6FJL1</accession>
<reference evidence="3 4" key="1">
    <citation type="journal article" date="2020" name="Cell">
        <title>Large-Scale Comparative Analyses of Tick Genomes Elucidate Their Genetic Diversity and Vector Capacities.</title>
        <authorList>
            <consortium name="Tick Genome and Microbiome Consortium (TIGMIC)"/>
            <person name="Jia N."/>
            <person name="Wang J."/>
            <person name="Shi W."/>
            <person name="Du L."/>
            <person name="Sun Y."/>
            <person name="Zhan W."/>
            <person name="Jiang J.F."/>
            <person name="Wang Q."/>
            <person name="Zhang B."/>
            <person name="Ji P."/>
            <person name="Bell-Sakyi L."/>
            <person name="Cui X.M."/>
            <person name="Yuan T.T."/>
            <person name="Jiang B.G."/>
            <person name="Yang W.F."/>
            <person name="Lam T.T."/>
            <person name="Chang Q.C."/>
            <person name="Ding S.J."/>
            <person name="Wang X.J."/>
            <person name="Zhu J.G."/>
            <person name="Ruan X.D."/>
            <person name="Zhao L."/>
            <person name="Wei J.T."/>
            <person name="Ye R.Z."/>
            <person name="Que T.C."/>
            <person name="Du C.H."/>
            <person name="Zhou Y.H."/>
            <person name="Cheng J.X."/>
            <person name="Dai P.F."/>
            <person name="Guo W.B."/>
            <person name="Han X.H."/>
            <person name="Huang E.J."/>
            <person name="Li L.F."/>
            <person name="Wei W."/>
            <person name="Gao Y.C."/>
            <person name="Liu J.Z."/>
            <person name="Shao H.Z."/>
            <person name="Wang X."/>
            <person name="Wang C.C."/>
            <person name="Yang T.C."/>
            <person name="Huo Q.B."/>
            <person name="Li W."/>
            <person name="Chen H.Y."/>
            <person name="Chen S.E."/>
            <person name="Zhou L.G."/>
            <person name="Ni X.B."/>
            <person name="Tian J.H."/>
            <person name="Sheng Y."/>
            <person name="Liu T."/>
            <person name="Pan Y.S."/>
            <person name="Xia L.Y."/>
            <person name="Li J."/>
            <person name="Zhao F."/>
            <person name="Cao W.C."/>
        </authorList>
    </citation>
    <scope>NUCLEOTIDE SEQUENCE [LARGE SCALE GENOMIC DNA]</scope>
    <source>
        <strain evidence="3">HaeL-2018</strain>
    </source>
</reference>
<proteinExistence type="inferred from homology"/>
<gene>
    <name evidence="3" type="ORF">HPB48_013265</name>
</gene>
<keyword evidence="2" id="KW-0121">Carboxypeptidase</keyword>
<comment type="similarity">
    <text evidence="1 2">Belongs to the peptidase S10 family.</text>
</comment>
<name>A0A9J6FJL1_HAELO</name>
<dbReference type="SUPFAM" id="SSF53474">
    <property type="entry name" value="alpha/beta-Hydrolases"/>
    <property type="match status" value="2"/>
</dbReference>
<comment type="caution">
    <text evidence="3">The sequence shown here is derived from an EMBL/GenBank/DDBJ whole genome shotgun (WGS) entry which is preliminary data.</text>
</comment>
<keyword evidence="2" id="KW-0645">Protease</keyword>
<dbReference type="OrthoDB" id="1022205at2759"/>
<dbReference type="OMA" id="DQVYERI"/>
<feature type="chain" id="PRO_5039961906" description="Carboxypeptidase" evidence="2">
    <location>
        <begin position="19"/>
        <end position="613"/>
    </location>
</feature>
<evidence type="ECO:0000256" key="2">
    <source>
        <dbReference type="RuleBase" id="RU361156"/>
    </source>
</evidence>
<keyword evidence="2" id="KW-0378">Hydrolase</keyword>
<dbReference type="InterPro" id="IPR029058">
    <property type="entry name" value="AB_hydrolase_fold"/>
</dbReference>
<dbReference type="PANTHER" id="PTHR11802:SF201">
    <property type="entry name" value="CARBOXYPEPTIDASE"/>
    <property type="match status" value="1"/>
</dbReference>
<dbReference type="GO" id="GO:0006508">
    <property type="term" value="P:proteolysis"/>
    <property type="evidence" value="ECO:0007669"/>
    <property type="project" value="UniProtKB-KW"/>
</dbReference>
<dbReference type="EMBL" id="JABSTR010000004">
    <property type="protein sequence ID" value="KAH9366430.1"/>
    <property type="molecule type" value="Genomic_DNA"/>
</dbReference>
<dbReference type="EC" id="3.4.16.-" evidence="2"/>
<dbReference type="AlphaFoldDB" id="A0A9J6FJL1"/>
<protein>
    <recommendedName>
        <fullName evidence="2">Carboxypeptidase</fullName>
        <ecNumber evidence="2">3.4.16.-</ecNumber>
    </recommendedName>
</protein>
<keyword evidence="4" id="KW-1185">Reference proteome</keyword>